<reference evidence="3" key="1">
    <citation type="submission" date="2025-08" db="UniProtKB">
        <authorList>
            <consortium name="RefSeq"/>
        </authorList>
    </citation>
    <scope>IDENTIFICATION</scope>
</reference>
<dbReference type="AlphaFoldDB" id="A0A6P5TXJ7"/>
<dbReference type="KEGG" id="pavi:110771842"/>
<feature type="domain" description="Retrovirus-related Pol polyprotein from transposon TNT 1-94-like beta-barrel" evidence="1">
    <location>
        <begin position="376"/>
        <end position="446"/>
    </location>
</feature>
<dbReference type="PANTHER" id="PTHR35317:SF35">
    <property type="entry name" value="DUF4219 DOMAIN-CONTAINING PROTEIN"/>
    <property type="match status" value="1"/>
</dbReference>
<dbReference type="Pfam" id="PF14223">
    <property type="entry name" value="Retrotran_gag_2"/>
    <property type="match status" value="1"/>
</dbReference>
<proteinExistence type="predicted"/>
<dbReference type="PANTHER" id="PTHR35317">
    <property type="entry name" value="OS04G0629600 PROTEIN"/>
    <property type="match status" value="1"/>
</dbReference>
<organism evidence="2 3">
    <name type="scientific">Prunus avium</name>
    <name type="common">Cherry</name>
    <name type="synonym">Cerasus avium</name>
    <dbReference type="NCBI Taxonomy" id="42229"/>
    <lineage>
        <taxon>Eukaryota</taxon>
        <taxon>Viridiplantae</taxon>
        <taxon>Streptophyta</taxon>
        <taxon>Embryophyta</taxon>
        <taxon>Tracheophyta</taxon>
        <taxon>Spermatophyta</taxon>
        <taxon>Magnoliopsida</taxon>
        <taxon>eudicotyledons</taxon>
        <taxon>Gunneridae</taxon>
        <taxon>Pentapetalae</taxon>
        <taxon>rosids</taxon>
        <taxon>fabids</taxon>
        <taxon>Rosales</taxon>
        <taxon>Rosaceae</taxon>
        <taxon>Amygdaloideae</taxon>
        <taxon>Amygdaleae</taxon>
        <taxon>Prunus</taxon>
    </lineage>
</organism>
<protein>
    <submittedName>
        <fullName evidence="3">Uncharacterized protein LOC110771842</fullName>
    </submittedName>
</protein>
<gene>
    <name evidence="3" type="primary">LOC110771842</name>
</gene>
<evidence type="ECO:0000313" key="2">
    <source>
        <dbReference type="Proteomes" id="UP000515124"/>
    </source>
</evidence>
<dbReference type="Pfam" id="PF22936">
    <property type="entry name" value="Pol_BBD"/>
    <property type="match status" value="1"/>
</dbReference>
<dbReference type="Proteomes" id="UP000515124">
    <property type="component" value="Unplaced"/>
</dbReference>
<evidence type="ECO:0000313" key="3">
    <source>
        <dbReference type="RefSeq" id="XP_021831887.1"/>
    </source>
</evidence>
<keyword evidence="2" id="KW-1185">Reference proteome</keyword>
<evidence type="ECO:0000259" key="1">
    <source>
        <dbReference type="Pfam" id="PF22936"/>
    </source>
</evidence>
<dbReference type="InterPro" id="IPR054722">
    <property type="entry name" value="PolX-like_BBD"/>
</dbReference>
<name>A0A6P5TXJ7_PRUAV</name>
<accession>A0A6P5TXJ7</accession>
<sequence length="529" mass="58737">MDRVAGSIVHPLYFDGNNYGAWKAQMKSFLWSLDKRVWNTVVHGFPEPTKKIKKGDEETTVLKTREEFTTVTHEGTDTVKGAKLQMNTLQFKTIIMDENETFSEIYAKLCIIVNACSSLGEKIPKDRVVKKILRSLPQHFQPKITAIEEICDLNTLKVRELIRSLQTYEMKHLASKKSKSVALKVVDKEDGEHQSKEFNGEEFAYLSRQFNKFFKNQNSRSHESRNHSGYGHIASECANTQKKQNGKAKALNVTWRDSDSESESEENTIVLITTISLDEAQQNNANDEGPNIDYVLEKYDDLLATSYKLNKHNRELAKRVAVLELENSRTARMLQSSDAEPEIVGCKMISMGRSDGDKRGLGFDSINKSPAVSVTNGCSRHLIGDKSCFSEISTECVSGMVTFGDGRKSKILGKGKIMATGTPSLDNVLLVENLQENLISVSQLCDEIGELVIEHSVSVEFYIRESLIVVGAANATILTTSLVLPRIIIALAAHAGVPALSIDDIGSSDTIKVNNQPPDPPCPTRAHNL</sequence>
<dbReference type="RefSeq" id="XP_021831887.1">
    <property type="nucleotide sequence ID" value="XM_021976195.1"/>
</dbReference>
<dbReference type="GeneID" id="110771842"/>